<dbReference type="RefSeq" id="XP_044555818.1">
    <property type="nucleotide sequence ID" value="XM_044693243.1"/>
</dbReference>
<keyword evidence="2" id="KW-1185">Reference proteome</keyword>
<organism evidence="1 2">
    <name type="scientific">Naegleria lovaniensis</name>
    <name type="common">Amoeba</name>
    <dbReference type="NCBI Taxonomy" id="51637"/>
    <lineage>
        <taxon>Eukaryota</taxon>
        <taxon>Discoba</taxon>
        <taxon>Heterolobosea</taxon>
        <taxon>Tetramitia</taxon>
        <taxon>Eutetramitia</taxon>
        <taxon>Vahlkampfiidae</taxon>
        <taxon>Naegleria</taxon>
    </lineage>
</organism>
<gene>
    <name evidence="1" type="ORF">C9374_003688</name>
</gene>
<dbReference type="GeneID" id="68096143"/>
<proteinExistence type="predicted"/>
<dbReference type="AlphaFoldDB" id="A0AA88KSS3"/>
<accession>A0AA88KSS3</accession>
<dbReference type="EMBL" id="PYSW02000001">
    <property type="protein sequence ID" value="KAG2393924.1"/>
    <property type="molecule type" value="Genomic_DNA"/>
</dbReference>
<protein>
    <submittedName>
        <fullName evidence="1">Uncharacterized protein</fullName>
    </submittedName>
</protein>
<reference evidence="1 2" key="1">
    <citation type="journal article" date="2018" name="BMC Genomics">
        <title>The genome of Naegleria lovaniensis, the basis for a comparative approach to unravel pathogenicity factors of the human pathogenic amoeba N. fowleri.</title>
        <authorList>
            <person name="Liechti N."/>
            <person name="Schurch N."/>
            <person name="Bruggmann R."/>
            <person name="Wittwer M."/>
        </authorList>
    </citation>
    <scope>NUCLEOTIDE SEQUENCE [LARGE SCALE GENOMIC DNA]</scope>
    <source>
        <strain evidence="1 2">ATCC 30569</strain>
    </source>
</reference>
<sequence>MSRYVEPTLAAAIASAVLSGLIYKSVSSSNPFNPIHPEDAVIKTFTVGEATISKGSPVSLCASSLGDNNSVCSVDNLSLTSSIMESPKLNDTFTLLVSYVSDLSDYSTLCLVQHVRNPTTKQDAFIFYGLVMYSPVLYFTTHSFDVLNAIENPANDGSSYLLLGVKLFYKQTNGAKVNAKFLLTYVRSTPNTPPAFVNHLKSVVVNLVVDGMTLVELSVNANNVVGPQLVQNGNSAQNFYANQFTIAMANSGRASEKTLFALYFNSILNDKCQFITMSYDNSTETLSLLTALTDGPTGIGCSVGLTSFTNDASTVLLFEFFSSCDH</sequence>
<dbReference type="Proteomes" id="UP000816034">
    <property type="component" value="Unassembled WGS sequence"/>
</dbReference>
<name>A0AA88KSS3_NAELO</name>
<comment type="caution">
    <text evidence="1">The sequence shown here is derived from an EMBL/GenBank/DDBJ whole genome shotgun (WGS) entry which is preliminary data.</text>
</comment>
<evidence type="ECO:0000313" key="2">
    <source>
        <dbReference type="Proteomes" id="UP000816034"/>
    </source>
</evidence>
<evidence type="ECO:0000313" key="1">
    <source>
        <dbReference type="EMBL" id="KAG2393924.1"/>
    </source>
</evidence>